<dbReference type="InterPro" id="IPR036691">
    <property type="entry name" value="Endo/exonu/phosph_ase_sf"/>
</dbReference>
<dbReference type="AlphaFoldDB" id="A0A1F6EXZ7"/>
<sequence>MSASLRLVSVNVERSVHLEKVLIFLSKEKPDIVCVQELCEPDIPAFEKALGAACFFAPMKHNARDGPLTTEGVGIFSRLKVRSRTTEWYVGAPGEVPIWDWTSLEKIQTSEHRVLLTVQVEKNGTVFQIATTHFSWSPNGTVTDFQRGVLKRLLPLLEAKKEIVFCGDLNAPRGGEIFDELAKKYTDNIPARYVSSLDGKLHRAGHLDWMVDCLFSTPKYNVTDVALTSGVSDHCAVTATIAA</sequence>
<protein>
    <recommendedName>
        <fullName evidence="1">Endonuclease/exonuclease/phosphatase domain-containing protein</fullName>
    </recommendedName>
</protein>
<dbReference type="Pfam" id="PF03372">
    <property type="entry name" value="Exo_endo_phos"/>
    <property type="match status" value="1"/>
</dbReference>
<evidence type="ECO:0000259" key="1">
    <source>
        <dbReference type="Pfam" id="PF03372"/>
    </source>
</evidence>
<name>A0A1F6EXZ7_9BACT</name>
<gene>
    <name evidence="2" type="ORF">A3A36_01605</name>
</gene>
<feature type="domain" description="Endonuclease/exonuclease/phosphatase" evidence="1">
    <location>
        <begin position="17"/>
        <end position="234"/>
    </location>
</feature>
<dbReference type="Gene3D" id="3.60.10.10">
    <property type="entry name" value="Endonuclease/exonuclease/phosphatase"/>
    <property type="match status" value="1"/>
</dbReference>
<evidence type="ECO:0000313" key="3">
    <source>
        <dbReference type="Proteomes" id="UP000178811"/>
    </source>
</evidence>
<dbReference type="EMBL" id="MFLW01000007">
    <property type="protein sequence ID" value="OGG78485.1"/>
    <property type="molecule type" value="Genomic_DNA"/>
</dbReference>
<proteinExistence type="predicted"/>
<dbReference type="Proteomes" id="UP000178811">
    <property type="component" value="Unassembled WGS sequence"/>
</dbReference>
<comment type="caution">
    <text evidence="2">The sequence shown here is derived from an EMBL/GenBank/DDBJ whole genome shotgun (WGS) entry which is preliminary data.</text>
</comment>
<evidence type="ECO:0000313" key="2">
    <source>
        <dbReference type="EMBL" id="OGG78485.1"/>
    </source>
</evidence>
<organism evidence="2 3">
    <name type="scientific">Candidatus Kaiserbacteria bacterium RIFCSPLOWO2_01_FULL_52_12b</name>
    <dbReference type="NCBI Taxonomy" id="1798509"/>
    <lineage>
        <taxon>Bacteria</taxon>
        <taxon>Candidatus Kaiseribacteriota</taxon>
    </lineage>
</organism>
<dbReference type="InterPro" id="IPR005135">
    <property type="entry name" value="Endo/exonuclease/phosphatase"/>
</dbReference>
<accession>A0A1F6EXZ7</accession>
<dbReference type="SUPFAM" id="SSF56219">
    <property type="entry name" value="DNase I-like"/>
    <property type="match status" value="1"/>
</dbReference>
<reference evidence="2 3" key="1">
    <citation type="journal article" date="2016" name="Nat. Commun.">
        <title>Thousands of microbial genomes shed light on interconnected biogeochemical processes in an aquifer system.</title>
        <authorList>
            <person name="Anantharaman K."/>
            <person name="Brown C.T."/>
            <person name="Hug L.A."/>
            <person name="Sharon I."/>
            <person name="Castelle C.J."/>
            <person name="Probst A.J."/>
            <person name="Thomas B.C."/>
            <person name="Singh A."/>
            <person name="Wilkins M.J."/>
            <person name="Karaoz U."/>
            <person name="Brodie E.L."/>
            <person name="Williams K.H."/>
            <person name="Hubbard S.S."/>
            <person name="Banfield J.F."/>
        </authorList>
    </citation>
    <scope>NUCLEOTIDE SEQUENCE [LARGE SCALE GENOMIC DNA]</scope>
</reference>
<dbReference type="GO" id="GO:0003824">
    <property type="term" value="F:catalytic activity"/>
    <property type="evidence" value="ECO:0007669"/>
    <property type="project" value="InterPro"/>
</dbReference>